<comment type="caution">
    <text evidence="2">The sequence shown here is derived from an EMBL/GenBank/DDBJ whole genome shotgun (WGS) entry which is preliminary data.</text>
</comment>
<feature type="region of interest" description="Disordered" evidence="1">
    <location>
        <begin position="1"/>
        <end position="65"/>
    </location>
</feature>
<organism evidence="2 3">
    <name type="scientific">Aspergillus sclerotialis</name>
    <dbReference type="NCBI Taxonomy" id="2070753"/>
    <lineage>
        <taxon>Eukaryota</taxon>
        <taxon>Fungi</taxon>
        <taxon>Dikarya</taxon>
        <taxon>Ascomycota</taxon>
        <taxon>Pezizomycotina</taxon>
        <taxon>Eurotiomycetes</taxon>
        <taxon>Eurotiomycetidae</taxon>
        <taxon>Eurotiales</taxon>
        <taxon>Aspergillaceae</taxon>
        <taxon>Aspergillus</taxon>
        <taxon>Aspergillus subgen. Polypaecilum</taxon>
    </lineage>
</organism>
<evidence type="ECO:0000313" key="2">
    <source>
        <dbReference type="EMBL" id="RJE27177.1"/>
    </source>
</evidence>
<gene>
    <name evidence="2" type="ORF">PHISCL_00530</name>
</gene>
<feature type="compositionally biased region" description="Polar residues" evidence="1">
    <location>
        <begin position="7"/>
        <end position="20"/>
    </location>
</feature>
<dbReference type="AlphaFoldDB" id="A0A3A3A0N5"/>
<sequence>MPHKVNDSNSTLGSQGSSNDRVMVPDMRGSNPLPRKSQPPVIIHNKGGQTYDETRPLDWDNQRWK</sequence>
<evidence type="ECO:0000256" key="1">
    <source>
        <dbReference type="SAM" id="MobiDB-lite"/>
    </source>
</evidence>
<evidence type="ECO:0000313" key="3">
    <source>
        <dbReference type="Proteomes" id="UP000266188"/>
    </source>
</evidence>
<reference evidence="3" key="1">
    <citation type="submission" date="2017-02" db="EMBL/GenBank/DDBJ databases">
        <authorList>
            <person name="Tafer H."/>
            <person name="Lopandic K."/>
        </authorList>
    </citation>
    <scope>NUCLEOTIDE SEQUENCE [LARGE SCALE GENOMIC DNA]</scope>
    <source>
        <strain evidence="3">CBS 366.77</strain>
    </source>
</reference>
<protein>
    <submittedName>
        <fullName evidence="2">Uncharacterized protein</fullName>
    </submittedName>
</protein>
<name>A0A3A3A0N5_9EURO</name>
<feature type="compositionally biased region" description="Basic and acidic residues" evidence="1">
    <location>
        <begin position="52"/>
        <end position="65"/>
    </location>
</feature>
<keyword evidence="3" id="KW-1185">Reference proteome</keyword>
<proteinExistence type="predicted"/>
<accession>A0A3A3A0N5</accession>
<dbReference type="EMBL" id="MVGC01000008">
    <property type="protein sequence ID" value="RJE27177.1"/>
    <property type="molecule type" value="Genomic_DNA"/>
</dbReference>
<dbReference type="Proteomes" id="UP000266188">
    <property type="component" value="Unassembled WGS sequence"/>
</dbReference>
<dbReference type="OrthoDB" id="4361146at2759"/>